<accession>A0A6M3K9K7</accession>
<evidence type="ECO:0000313" key="1">
    <source>
        <dbReference type="EMBL" id="QJA64362.1"/>
    </source>
</evidence>
<protein>
    <submittedName>
        <fullName evidence="2">Uncharacterized protein</fullName>
    </submittedName>
</protein>
<reference evidence="2" key="1">
    <citation type="submission" date="2020-03" db="EMBL/GenBank/DDBJ databases">
        <title>The deep terrestrial virosphere.</title>
        <authorList>
            <person name="Holmfeldt K."/>
            <person name="Nilsson E."/>
            <person name="Simone D."/>
            <person name="Lopez-Fernandez M."/>
            <person name="Wu X."/>
            <person name="de Brujin I."/>
            <person name="Lundin D."/>
            <person name="Andersson A."/>
            <person name="Bertilsson S."/>
            <person name="Dopson M."/>
        </authorList>
    </citation>
    <scope>NUCLEOTIDE SEQUENCE</scope>
    <source>
        <strain evidence="2">MM415A01074</strain>
        <strain evidence="1">MM415B00505</strain>
    </source>
</reference>
<dbReference type="EMBL" id="MT142334">
    <property type="protein sequence ID" value="QJA78378.1"/>
    <property type="molecule type" value="Genomic_DNA"/>
</dbReference>
<dbReference type="InterPro" id="IPR043721">
    <property type="entry name" value="DUF5662"/>
</dbReference>
<dbReference type="Pfam" id="PF18907">
    <property type="entry name" value="DUF5662"/>
    <property type="match status" value="1"/>
</dbReference>
<sequence length="164" mass="18989">MDIKELYYEADTRKHQQIVAAKLIAVAKRFLDRAVKHDSSKLDEPERSAYINPVYALNTEEVPYGSDRYKELTDQMGEGWEHHKSVNDHHIEFFIPYSVQTLNDPIRAMDMFALIEMLCDWIAAASRRGNEPGLALEHITKEFPINEQLQQVIRNTLAMIKDSV</sequence>
<name>A0A6M3K9K7_9ZZZZ</name>
<organism evidence="2">
    <name type="scientific">viral metagenome</name>
    <dbReference type="NCBI Taxonomy" id="1070528"/>
    <lineage>
        <taxon>unclassified sequences</taxon>
        <taxon>metagenomes</taxon>
        <taxon>organismal metagenomes</taxon>
    </lineage>
</organism>
<dbReference type="EMBL" id="MT141518">
    <property type="protein sequence ID" value="QJA64362.1"/>
    <property type="molecule type" value="Genomic_DNA"/>
</dbReference>
<evidence type="ECO:0000313" key="2">
    <source>
        <dbReference type="EMBL" id="QJA78378.1"/>
    </source>
</evidence>
<dbReference type="AlphaFoldDB" id="A0A6M3K9K7"/>
<proteinExistence type="predicted"/>
<gene>
    <name evidence="2" type="ORF">MM415A01074_0002</name>
    <name evidence="1" type="ORF">MM415B00505_0026</name>
</gene>